<dbReference type="SUPFAM" id="SSF46565">
    <property type="entry name" value="Chaperone J-domain"/>
    <property type="match status" value="1"/>
</dbReference>
<dbReference type="PRINTS" id="PR00625">
    <property type="entry name" value="JDOMAIN"/>
</dbReference>
<keyword evidence="5" id="KW-0539">Nucleus</keyword>
<gene>
    <name evidence="8" type="ORF">GNLVRS02_ARAD1D23364g</name>
</gene>
<dbReference type="Gene3D" id="1.10.287.110">
    <property type="entry name" value="DnaJ domain"/>
    <property type="match status" value="1"/>
</dbReference>
<protein>
    <submittedName>
        <fullName evidence="8">ARAD1D23364p</fullName>
    </submittedName>
</protein>
<comment type="subcellular location">
    <subcellularLocation>
        <location evidence="2">Cytoplasm</location>
    </subcellularLocation>
    <subcellularLocation>
        <location evidence="1">Nucleus</location>
    </subcellularLocation>
</comment>
<feature type="domain" description="J" evidence="7">
    <location>
        <begin position="15"/>
        <end position="80"/>
    </location>
</feature>
<accession>A0A060TGF8</accession>
<dbReference type="Pfam" id="PF00226">
    <property type="entry name" value="DnaJ"/>
    <property type="match status" value="1"/>
</dbReference>
<dbReference type="EMBL" id="HG937694">
    <property type="protein sequence ID" value="CDP37947.1"/>
    <property type="molecule type" value="Genomic_DNA"/>
</dbReference>
<feature type="compositionally biased region" description="Polar residues" evidence="6">
    <location>
        <begin position="148"/>
        <end position="159"/>
    </location>
</feature>
<dbReference type="GO" id="GO:0005681">
    <property type="term" value="C:spliceosomal complex"/>
    <property type="evidence" value="ECO:0007669"/>
    <property type="project" value="TreeGrafter"/>
</dbReference>
<keyword evidence="4" id="KW-0143">Chaperone</keyword>
<feature type="compositionally biased region" description="Polar residues" evidence="6">
    <location>
        <begin position="261"/>
        <end position="271"/>
    </location>
</feature>
<dbReference type="InterPro" id="IPR052094">
    <property type="entry name" value="Pre-mRNA-splicing_ERAD"/>
</dbReference>
<evidence type="ECO:0000256" key="4">
    <source>
        <dbReference type="ARBA" id="ARBA00023186"/>
    </source>
</evidence>
<reference evidence="8" key="2">
    <citation type="submission" date="2014-06" db="EMBL/GenBank/DDBJ databases">
        <title>The complete genome of Blastobotrys (Arxula) adeninivorans LS3 - a yeast of biotechnological interest.</title>
        <authorList>
            <person name="Kunze G."/>
            <person name="Gaillardin C."/>
            <person name="Czernicka M."/>
            <person name="Durrens P."/>
            <person name="Martin T."/>
            <person name="Boer E."/>
            <person name="Gabaldon T."/>
            <person name="Cruz J."/>
            <person name="Talla E."/>
            <person name="Marck C."/>
            <person name="Goffeau A."/>
            <person name="Barbe V."/>
            <person name="Baret P."/>
            <person name="Baronian K."/>
            <person name="Beier S."/>
            <person name="Bleykasten C."/>
            <person name="Bode R."/>
            <person name="Casaregola S."/>
            <person name="Despons L."/>
            <person name="Fairhead C."/>
            <person name="Giersberg M."/>
            <person name="Gierski P."/>
            <person name="Hahnel U."/>
            <person name="Hartmann A."/>
            <person name="Jankowska D."/>
            <person name="Jubin C."/>
            <person name="Jung P."/>
            <person name="Lafontaine I."/>
            <person name="Leh-Louis V."/>
            <person name="Lemaire M."/>
            <person name="Marcet-Houben M."/>
            <person name="Mascher M."/>
            <person name="Morel G."/>
            <person name="Richard G.-F."/>
            <person name="Riechen J."/>
            <person name="Sacerdot C."/>
            <person name="Sarkar A."/>
            <person name="Savel G."/>
            <person name="Schacherer J."/>
            <person name="Sherman D."/>
            <person name="Straub M.-L."/>
            <person name="Stein N."/>
            <person name="Thierry A."/>
            <person name="Trautwein-Schult A."/>
            <person name="Westhof E."/>
            <person name="Worch S."/>
            <person name="Dujon B."/>
            <person name="Souciet J.-L."/>
            <person name="Wincker P."/>
            <person name="Scholz U."/>
            <person name="Neuveglise N."/>
        </authorList>
    </citation>
    <scope>NUCLEOTIDE SEQUENCE</scope>
    <source>
        <strain evidence="8">LS3</strain>
    </source>
</reference>
<feature type="compositionally biased region" description="Basic and acidic residues" evidence="6">
    <location>
        <begin position="160"/>
        <end position="171"/>
    </location>
</feature>
<evidence type="ECO:0000256" key="6">
    <source>
        <dbReference type="SAM" id="MobiDB-lite"/>
    </source>
</evidence>
<keyword evidence="3" id="KW-0963">Cytoplasm</keyword>
<proteinExistence type="predicted"/>
<dbReference type="PROSITE" id="PS50076">
    <property type="entry name" value="DNAJ_2"/>
    <property type="match status" value="1"/>
</dbReference>
<dbReference type="SMART" id="SM00271">
    <property type="entry name" value="DnaJ"/>
    <property type="match status" value="1"/>
</dbReference>
<feature type="compositionally biased region" description="Basic and acidic residues" evidence="6">
    <location>
        <begin position="276"/>
        <end position="325"/>
    </location>
</feature>
<dbReference type="GO" id="GO:0005737">
    <property type="term" value="C:cytoplasm"/>
    <property type="evidence" value="ECO:0007669"/>
    <property type="project" value="UniProtKB-SubCell"/>
</dbReference>
<dbReference type="InterPro" id="IPR036869">
    <property type="entry name" value="J_dom_sf"/>
</dbReference>
<dbReference type="PhylomeDB" id="A0A060TGF8"/>
<dbReference type="PANTHER" id="PTHR44313">
    <property type="entry name" value="DNAJ HOMOLOG SUBFAMILY C MEMBER 17"/>
    <property type="match status" value="1"/>
</dbReference>
<dbReference type="PANTHER" id="PTHR44313:SF1">
    <property type="entry name" value="DNAJ HOMOLOG SUBFAMILY C MEMBER 17"/>
    <property type="match status" value="1"/>
</dbReference>
<evidence type="ECO:0000256" key="5">
    <source>
        <dbReference type="ARBA" id="ARBA00023242"/>
    </source>
</evidence>
<dbReference type="GO" id="GO:0000390">
    <property type="term" value="P:spliceosomal complex disassembly"/>
    <property type="evidence" value="ECO:0007669"/>
    <property type="project" value="TreeGrafter"/>
</dbReference>
<dbReference type="AlphaFoldDB" id="A0A060TGF8"/>
<dbReference type="InterPro" id="IPR001623">
    <property type="entry name" value="DnaJ_domain"/>
</dbReference>
<evidence type="ECO:0000256" key="2">
    <source>
        <dbReference type="ARBA" id="ARBA00004496"/>
    </source>
</evidence>
<sequence>MPSSKLDPLITSTVNLYEILGLSDDSASEKDVRRAYRKVALKYHPDKNPSKEAAEKFHLLSVAADTLLDSDLRAEYDRIYTANRERIKRAEALSAARRQMKDDLEARERAVVDRANSIADQKRKLEELKMEGLKRRKMFQEEHEKKVSNSWTSSRSQSPEPKDDSAFSESDRTIKVKWKRPSDSTVIDGDYIRQVMVRNYGQVEHVICKGSSAIVLFKTVSGAYGFVDDFKTGFSEKYDERHLFKLLKHADWLAPDKKSDTTNSNEKTSVDPSKLPSHDSPRDSSKKHSPKDSSNDSKSDDIKSRMEALKSRLKVDETSDDRHQDYQNITLMRLRQAANQQK</sequence>
<organism evidence="8">
    <name type="scientific">Blastobotrys adeninivorans</name>
    <name type="common">Yeast</name>
    <name type="synonym">Arxula adeninivorans</name>
    <dbReference type="NCBI Taxonomy" id="409370"/>
    <lineage>
        <taxon>Eukaryota</taxon>
        <taxon>Fungi</taxon>
        <taxon>Dikarya</taxon>
        <taxon>Ascomycota</taxon>
        <taxon>Saccharomycotina</taxon>
        <taxon>Dipodascomycetes</taxon>
        <taxon>Dipodascales</taxon>
        <taxon>Trichomonascaceae</taxon>
        <taxon>Blastobotrys</taxon>
    </lineage>
</organism>
<reference evidence="8" key="1">
    <citation type="submission" date="2014-02" db="EMBL/GenBank/DDBJ databases">
        <authorList>
            <person name="Genoscope - CEA"/>
        </authorList>
    </citation>
    <scope>NUCLEOTIDE SEQUENCE</scope>
    <source>
        <strain evidence="8">LS3</strain>
    </source>
</reference>
<name>A0A060TGF8_BLAAD</name>
<evidence type="ECO:0000313" key="8">
    <source>
        <dbReference type="EMBL" id="CDP37947.1"/>
    </source>
</evidence>
<dbReference type="CDD" id="cd06257">
    <property type="entry name" value="DnaJ"/>
    <property type="match status" value="1"/>
</dbReference>
<feature type="region of interest" description="Disordered" evidence="6">
    <location>
        <begin position="255"/>
        <end position="328"/>
    </location>
</feature>
<evidence type="ECO:0000256" key="3">
    <source>
        <dbReference type="ARBA" id="ARBA00022490"/>
    </source>
</evidence>
<feature type="region of interest" description="Disordered" evidence="6">
    <location>
        <begin position="139"/>
        <end position="171"/>
    </location>
</feature>
<evidence type="ECO:0000259" key="7">
    <source>
        <dbReference type="PROSITE" id="PS50076"/>
    </source>
</evidence>
<evidence type="ECO:0000256" key="1">
    <source>
        <dbReference type="ARBA" id="ARBA00004123"/>
    </source>
</evidence>